<evidence type="ECO:0000256" key="4">
    <source>
        <dbReference type="ARBA" id="ARBA00022692"/>
    </source>
</evidence>
<dbReference type="InterPro" id="IPR006667">
    <property type="entry name" value="SLC41_membr_dom"/>
</dbReference>
<dbReference type="GO" id="GO:0005886">
    <property type="term" value="C:plasma membrane"/>
    <property type="evidence" value="ECO:0007669"/>
    <property type="project" value="UniProtKB-SubCell"/>
</dbReference>
<dbReference type="SUPFAM" id="SSF161093">
    <property type="entry name" value="MgtE membrane domain-like"/>
    <property type="match status" value="1"/>
</dbReference>
<name>Q98QF8_MYCPU</name>
<proteinExistence type="inferred from homology"/>
<evidence type="ECO:0000256" key="9">
    <source>
        <dbReference type="RuleBase" id="RU362011"/>
    </source>
</evidence>
<comment type="subunit">
    <text evidence="9">Homodimer.</text>
</comment>
<keyword evidence="9" id="KW-1003">Cell membrane</keyword>
<dbReference type="InterPro" id="IPR038076">
    <property type="entry name" value="MgtE_N_sf"/>
</dbReference>
<dbReference type="eggNOG" id="COG2239">
    <property type="taxonomic scope" value="Bacteria"/>
</dbReference>
<evidence type="ECO:0000256" key="6">
    <source>
        <dbReference type="ARBA" id="ARBA00022989"/>
    </source>
</evidence>
<dbReference type="SUPFAM" id="SSF54631">
    <property type="entry name" value="CBS-domain pair"/>
    <property type="match status" value="1"/>
</dbReference>
<protein>
    <recommendedName>
        <fullName evidence="9">Magnesium transporter MgtE</fullName>
    </recommendedName>
</protein>
<comment type="subcellular location">
    <subcellularLocation>
        <location evidence="9">Cell membrane</location>
        <topology evidence="9">Multi-pass membrane protein</topology>
    </subcellularLocation>
    <subcellularLocation>
        <location evidence="1">Membrane</location>
        <topology evidence="1">Multi-pass membrane protein</topology>
    </subcellularLocation>
</comment>
<dbReference type="AlphaFoldDB" id="Q98QF8"/>
<dbReference type="Gene3D" id="3.10.580.10">
    <property type="entry name" value="CBS-domain"/>
    <property type="match status" value="1"/>
</dbReference>
<feature type="transmembrane region" description="Helical" evidence="9">
    <location>
        <begin position="313"/>
        <end position="333"/>
    </location>
</feature>
<evidence type="ECO:0000259" key="10">
    <source>
        <dbReference type="PROSITE" id="PS51371"/>
    </source>
</evidence>
<keyword evidence="4 9" id="KW-0812">Transmembrane</keyword>
<evidence type="ECO:0000256" key="3">
    <source>
        <dbReference type="ARBA" id="ARBA00022448"/>
    </source>
</evidence>
<comment type="similarity">
    <text evidence="2 9">Belongs to the SLC41A transporter family.</text>
</comment>
<keyword evidence="6 9" id="KW-1133">Transmembrane helix</keyword>
<dbReference type="PANTHER" id="PTHR43773:SF1">
    <property type="entry name" value="MAGNESIUM TRANSPORTER MGTE"/>
    <property type="match status" value="1"/>
</dbReference>
<dbReference type="HOGENOM" id="CLU_037408_2_2_14"/>
<dbReference type="SMART" id="SM00116">
    <property type="entry name" value="CBS"/>
    <property type="match status" value="2"/>
</dbReference>
<dbReference type="InterPro" id="IPR006668">
    <property type="entry name" value="Mg_transptr_MgtE_intracell_dom"/>
</dbReference>
<dbReference type="Pfam" id="PF03448">
    <property type="entry name" value="MgtE_N"/>
    <property type="match status" value="1"/>
</dbReference>
<feature type="transmembrane region" description="Helical" evidence="9">
    <location>
        <begin position="362"/>
        <end position="386"/>
    </location>
</feature>
<dbReference type="EMBL" id="AL445564">
    <property type="protein sequence ID" value="CAC13581.1"/>
    <property type="molecule type" value="Genomic_DNA"/>
</dbReference>
<dbReference type="RefSeq" id="WP_010925209.1">
    <property type="nucleotide sequence ID" value="NC_002771.1"/>
</dbReference>
<dbReference type="NCBIfam" id="TIGR00400">
    <property type="entry name" value="mgtE"/>
    <property type="match status" value="1"/>
</dbReference>
<keyword evidence="5 9" id="KW-0460">Magnesium</keyword>
<dbReference type="SUPFAM" id="SSF158791">
    <property type="entry name" value="MgtE N-terminal domain-like"/>
    <property type="match status" value="1"/>
</dbReference>
<dbReference type="GO" id="GO:0046872">
    <property type="term" value="F:metal ion binding"/>
    <property type="evidence" value="ECO:0007669"/>
    <property type="project" value="UniProtKB-KW"/>
</dbReference>
<feature type="domain" description="CBS" evidence="10">
    <location>
        <begin position="131"/>
        <end position="194"/>
    </location>
</feature>
<evidence type="ECO:0000256" key="8">
    <source>
        <dbReference type="PROSITE-ProRule" id="PRU00703"/>
    </source>
</evidence>
<dbReference type="Pfam" id="PF00571">
    <property type="entry name" value="CBS"/>
    <property type="match status" value="2"/>
</dbReference>
<dbReference type="CDD" id="cd04606">
    <property type="entry name" value="CBS_pair_Mg_transporter"/>
    <property type="match status" value="1"/>
</dbReference>
<dbReference type="STRING" id="272635.gene:17577008"/>
<keyword evidence="3 9" id="KW-0813">Transport</keyword>
<feature type="transmembrane region" description="Helical" evidence="9">
    <location>
        <begin position="448"/>
        <end position="469"/>
    </location>
</feature>
<keyword evidence="9" id="KW-0479">Metal-binding</keyword>
<evidence type="ECO:0000256" key="7">
    <source>
        <dbReference type="ARBA" id="ARBA00023136"/>
    </source>
</evidence>
<dbReference type="InterPro" id="IPR036739">
    <property type="entry name" value="SLC41_membr_dom_sf"/>
</dbReference>
<dbReference type="KEGG" id="mpu:MYPU_4080"/>
<feature type="domain" description="CBS" evidence="10">
    <location>
        <begin position="195"/>
        <end position="251"/>
    </location>
</feature>
<dbReference type="InterPro" id="IPR006669">
    <property type="entry name" value="MgtE_transporter"/>
</dbReference>
<dbReference type="InterPro" id="IPR000644">
    <property type="entry name" value="CBS_dom"/>
</dbReference>
<reference evidence="11 12" key="1">
    <citation type="journal article" date="2001" name="Nucleic Acids Res.">
        <title>The complete genome sequence of the murine respiratory pathogen Mycoplasma pulmonis.</title>
        <authorList>
            <person name="Chambaud I."/>
            <person name="Heilig R."/>
            <person name="Ferris S."/>
            <person name="Barbe V."/>
            <person name="Samson D."/>
            <person name="Galisson F."/>
            <person name="Moszer I."/>
            <person name="Dybvig K."/>
            <person name="Wroblewski H."/>
            <person name="Viari A."/>
            <person name="Rocha E.P.C."/>
            <person name="Blanchard A."/>
        </authorList>
    </citation>
    <scope>NUCLEOTIDE SEQUENCE [LARGE SCALE GENOMIC DNA]</scope>
    <source>
        <strain evidence="11 12">UAB CTIP</strain>
    </source>
</reference>
<evidence type="ECO:0000256" key="5">
    <source>
        <dbReference type="ARBA" id="ARBA00022842"/>
    </source>
</evidence>
<evidence type="ECO:0000313" key="11">
    <source>
        <dbReference type="EMBL" id="CAC13581.1"/>
    </source>
</evidence>
<dbReference type="BioCyc" id="MPUL272635:G1GT6-414-MONOMER"/>
<feature type="transmembrane region" description="Helical" evidence="9">
    <location>
        <begin position="281"/>
        <end position="301"/>
    </location>
</feature>
<evidence type="ECO:0000256" key="2">
    <source>
        <dbReference type="ARBA" id="ARBA00009749"/>
    </source>
</evidence>
<dbReference type="PANTHER" id="PTHR43773">
    <property type="entry name" value="MAGNESIUM TRANSPORTER MGTE"/>
    <property type="match status" value="1"/>
</dbReference>
<dbReference type="PROSITE" id="PS51371">
    <property type="entry name" value="CBS"/>
    <property type="match status" value="2"/>
</dbReference>
<keyword evidence="7 9" id="KW-0472">Membrane</keyword>
<dbReference type="Gene3D" id="1.25.60.10">
    <property type="entry name" value="MgtE N-terminal domain-like"/>
    <property type="match status" value="1"/>
</dbReference>
<sequence length="485" mass="55128">MENISELIKSKNYHSLREYVNSTPITDIAKAIEELNSYERVLFFRILKTEDAAEIFSYLSYDTRKVLVENFTDDLNESIINELKSNEIADLLEEAPSNLINKVLSSIDNSEKRRKVNQILKYDENQVGSIMSVDMSVLWEEMTMREALDKIKKDRKAKAQLEHYFFVVDKKRKLLGSVALEDIIFEDPYEKIKNVMFSVNSILTTDTLEHAALIFSKEGMSVLPVINQNKYLIGMVTTDEIIEVIQEEATEDMYKMAGIVVEDSSIPYHKMSIKSIVKSRIVWLIVLMLGSTLSQIVIQLFTNYSEKSIEQWVAISVFVAIVPVISGAAGNAGSQSSTTITRSLALNEFEKKKFSKIFWREIWIGFIIGAILFIMNFLRLIIYFSISGELRNSQQTNYWVLIFTSSFALMLVIIFAKALGSLVPLLALKLKKDPAVMSAPILATVSDAFSTVIFFSITIGLFLTFPWLWVPISNSDTLNTAFVLF</sequence>
<dbReference type="SMART" id="SM00924">
    <property type="entry name" value="MgtE_N"/>
    <property type="match status" value="1"/>
</dbReference>
<dbReference type="Proteomes" id="UP000000528">
    <property type="component" value="Chromosome"/>
</dbReference>
<comment type="function">
    <text evidence="9">Acts as a magnesium transporter.</text>
</comment>
<accession>Q98QF8</accession>
<feature type="transmembrane region" description="Helical" evidence="9">
    <location>
        <begin position="398"/>
        <end position="427"/>
    </location>
</feature>
<gene>
    <name evidence="11" type="ordered locus">MYPU_4080</name>
</gene>
<dbReference type="Gene3D" id="1.10.357.20">
    <property type="entry name" value="SLC41 divalent cation transporters, integral membrane domain"/>
    <property type="match status" value="1"/>
</dbReference>
<evidence type="ECO:0000256" key="1">
    <source>
        <dbReference type="ARBA" id="ARBA00004141"/>
    </source>
</evidence>
<dbReference type="PIR" id="H90562">
    <property type="entry name" value="H90562"/>
</dbReference>
<dbReference type="GO" id="GO:0015095">
    <property type="term" value="F:magnesium ion transmembrane transporter activity"/>
    <property type="evidence" value="ECO:0007669"/>
    <property type="project" value="UniProtKB-UniRule"/>
</dbReference>
<dbReference type="InterPro" id="IPR046342">
    <property type="entry name" value="CBS_dom_sf"/>
</dbReference>
<dbReference type="Pfam" id="PF01769">
    <property type="entry name" value="MgtE"/>
    <property type="match status" value="1"/>
</dbReference>
<organism evidence="12">
    <name type="scientific">Mycoplasmopsis pulmonis (strain UAB CTIP)</name>
    <name type="common">Mycoplasma pulmonis</name>
    <dbReference type="NCBI Taxonomy" id="272635"/>
    <lineage>
        <taxon>Bacteria</taxon>
        <taxon>Bacillati</taxon>
        <taxon>Mycoplasmatota</taxon>
        <taxon>Mycoplasmoidales</taxon>
        <taxon>Metamycoplasmataceae</taxon>
        <taxon>Mycoplasmopsis</taxon>
    </lineage>
</organism>
<evidence type="ECO:0000313" key="12">
    <source>
        <dbReference type="Proteomes" id="UP000000528"/>
    </source>
</evidence>
<keyword evidence="8" id="KW-0129">CBS domain</keyword>
<keyword evidence="12" id="KW-1185">Reference proteome</keyword>